<feature type="non-terminal residue" evidence="2">
    <location>
        <position position="57"/>
    </location>
</feature>
<keyword evidence="3" id="KW-1185">Reference proteome</keyword>
<dbReference type="AlphaFoldDB" id="A0AAE0YCS7"/>
<evidence type="ECO:0000313" key="2">
    <source>
        <dbReference type="EMBL" id="KAK3740806.1"/>
    </source>
</evidence>
<feature type="region of interest" description="Disordered" evidence="1">
    <location>
        <begin position="38"/>
        <end position="57"/>
    </location>
</feature>
<protein>
    <submittedName>
        <fullName evidence="2">Uncharacterized protein</fullName>
    </submittedName>
</protein>
<proteinExistence type="predicted"/>
<evidence type="ECO:0000256" key="1">
    <source>
        <dbReference type="SAM" id="MobiDB-lite"/>
    </source>
</evidence>
<accession>A0AAE0YCS7</accession>
<dbReference type="Proteomes" id="UP001283361">
    <property type="component" value="Unassembled WGS sequence"/>
</dbReference>
<organism evidence="2 3">
    <name type="scientific">Elysia crispata</name>
    <name type="common">lettuce slug</name>
    <dbReference type="NCBI Taxonomy" id="231223"/>
    <lineage>
        <taxon>Eukaryota</taxon>
        <taxon>Metazoa</taxon>
        <taxon>Spiralia</taxon>
        <taxon>Lophotrochozoa</taxon>
        <taxon>Mollusca</taxon>
        <taxon>Gastropoda</taxon>
        <taxon>Heterobranchia</taxon>
        <taxon>Euthyneura</taxon>
        <taxon>Panpulmonata</taxon>
        <taxon>Sacoglossa</taxon>
        <taxon>Placobranchoidea</taxon>
        <taxon>Plakobranchidae</taxon>
        <taxon>Elysia</taxon>
    </lineage>
</organism>
<comment type="caution">
    <text evidence="2">The sequence shown here is derived from an EMBL/GenBank/DDBJ whole genome shotgun (WGS) entry which is preliminary data.</text>
</comment>
<evidence type="ECO:0000313" key="3">
    <source>
        <dbReference type="Proteomes" id="UP001283361"/>
    </source>
</evidence>
<sequence length="57" mass="5985">MIETRCLNHDTATEVVLALSSLVMSGLTSPALPGNVRLSPSGQSMCRRGAEVGNDIQ</sequence>
<gene>
    <name evidence="2" type="ORF">RRG08_042791</name>
</gene>
<reference evidence="2" key="1">
    <citation type="journal article" date="2023" name="G3 (Bethesda)">
        <title>A reference genome for the long-term kleptoplast-retaining sea slug Elysia crispata morphotype clarki.</title>
        <authorList>
            <person name="Eastman K.E."/>
            <person name="Pendleton A.L."/>
            <person name="Shaikh M.A."/>
            <person name="Suttiyut T."/>
            <person name="Ogas R."/>
            <person name="Tomko P."/>
            <person name="Gavelis G."/>
            <person name="Widhalm J.R."/>
            <person name="Wisecaver J.H."/>
        </authorList>
    </citation>
    <scope>NUCLEOTIDE SEQUENCE</scope>
    <source>
        <strain evidence="2">ECLA1</strain>
    </source>
</reference>
<dbReference type="EMBL" id="JAWDGP010006459">
    <property type="protein sequence ID" value="KAK3740806.1"/>
    <property type="molecule type" value="Genomic_DNA"/>
</dbReference>
<name>A0AAE0YCS7_9GAST</name>